<sequence length="158" mass="17318">MKMRMHFAALVLFVCTLASCSKESVDTTNITEAETAEAVEKELLEAVNGHRVSIGQNSLEFSAVAYTHANAHTDYMIAKGTLNHDNFSTRASDISAKEAAKFVAENVGRDYANASQALDGWLSSASHKRTIEGEFTHTAVSVKKGSNGKMYFTQIFYR</sequence>
<dbReference type="EMBL" id="FTOB01000001">
    <property type="protein sequence ID" value="SIS39733.1"/>
    <property type="molecule type" value="Genomic_DNA"/>
</dbReference>
<dbReference type="Pfam" id="PF00188">
    <property type="entry name" value="CAP"/>
    <property type="match status" value="1"/>
</dbReference>
<gene>
    <name evidence="3" type="ORF">SAMN05421766_101488</name>
</gene>
<dbReference type="CDD" id="cd05379">
    <property type="entry name" value="CAP_bacterial"/>
    <property type="match status" value="1"/>
</dbReference>
<dbReference type="InterPro" id="IPR014044">
    <property type="entry name" value="CAP_dom"/>
</dbReference>
<comment type="caution">
    <text evidence="3">The sequence shown here is derived from an EMBL/GenBank/DDBJ whole genome shotgun (WGS) entry which is preliminary data.</text>
</comment>
<proteinExistence type="predicted"/>
<keyword evidence="4" id="KW-1185">Reference proteome</keyword>
<keyword evidence="1" id="KW-0732">Signal</keyword>
<dbReference type="SUPFAM" id="SSF55797">
    <property type="entry name" value="PR-1-like"/>
    <property type="match status" value="1"/>
</dbReference>
<evidence type="ECO:0000313" key="4">
    <source>
        <dbReference type="Proteomes" id="UP000185728"/>
    </source>
</evidence>
<reference evidence="3 4" key="1">
    <citation type="submission" date="2017-01" db="EMBL/GenBank/DDBJ databases">
        <authorList>
            <person name="Varghese N."/>
            <person name="Submissions S."/>
        </authorList>
    </citation>
    <scope>NUCLEOTIDE SEQUENCE [LARGE SCALE GENOMIC DNA]</scope>
    <source>
        <strain evidence="3 4">DSM 2061</strain>
    </source>
</reference>
<feature type="signal peptide" evidence="1">
    <location>
        <begin position="1"/>
        <end position="24"/>
    </location>
</feature>
<evidence type="ECO:0000256" key="1">
    <source>
        <dbReference type="SAM" id="SignalP"/>
    </source>
</evidence>
<evidence type="ECO:0000259" key="2">
    <source>
        <dbReference type="Pfam" id="PF00188"/>
    </source>
</evidence>
<dbReference type="Gene3D" id="3.40.33.10">
    <property type="entry name" value="CAP"/>
    <property type="match status" value="1"/>
</dbReference>
<protein>
    <submittedName>
        <fullName evidence="3">Uncharacterized conserved protein YkwD, contains CAP (CSP/antigen 5/PR1) domain</fullName>
    </submittedName>
</protein>
<dbReference type="PANTHER" id="PTHR31157">
    <property type="entry name" value="SCP DOMAIN-CONTAINING PROTEIN"/>
    <property type="match status" value="1"/>
</dbReference>
<dbReference type="PANTHER" id="PTHR31157:SF1">
    <property type="entry name" value="SCP DOMAIN-CONTAINING PROTEIN"/>
    <property type="match status" value="1"/>
</dbReference>
<dbReference type="Proteomes" id="UP000185728">
    <property type="component" value="Unassembled WGS sequence"/>
</dbReference>
<dbReference type="PROSITE" id="PS51257">
    <property type="entry name" value="PROKAR_LIPOPROTEIN"/>
    <property type="match status" value="1"/>
</dbReference>
<evidence type="ECO:0000313" key="3">
    <source>
        <dbReference type="EMBL" id="SIS39733.1"/>
    </source>
</evidence>
<name>A0ABY1KIU5_9FLAO</name>
<dbReference type="RefSeq" id="WP_013992841.1">
    <property type="nucleotide sequence ID" value="NZ_FTOB01000001.1"/>
</dbReference>
<organism evidence="3 4">
    <name type="scientific">Zobellia uliginosa</name>
    <dbReference type="NCBI Taxonomy" id="143224"/>
    <lineage>
        <taxon>Bacteria</taxon>
        <taxon>Pseudomonadati</taxon>
        <taxon>Bacteroidota</taxon>
        <taxon>Flavobacteriia</taxon>
        <taxon>Flavobacteriales</taxon>
        <taxon>Flavobacteriaceae</taxon>
        <taxon>Zobellia</taxon>
    </lineage>
</organism>
<feature type="domain" description="SCP" evidence="2">
    <location>
        <begin position="44"/>
        <end position="156"/>
    </location>
</feature>
<feature type="chain" id="PRO_5046524465" evidence="1">
    <location>
        <begin position="25"/>
        <end position="158"/>
    </location>
</feature>
<dbReference type="InterPro" id="IPR035940">
    <property type="entry name" value="CAP_sf"/>
</dbReference>
<accession>A0ABY1KIU5</accession>